<sequence>MVKGEKKAAVSGDLVVKEIGSFIKFSGEIVGSHYYFLGPSCFCCELGPPWFWTTGRGKPDTRGGQWGEKKIIWCPGDHSGVPSGILAGPGMPQTTNRVELGPPWFWTTGRGKPDTRGWQWGETKIIWCPGDHSGVPLGSGQVQECLKRQIECE</sequence>
<evidence type="ECO:0000313" key="2">
    <source>
        <dbReference type="Proteomes" id="UP001054945"/>
    </source>
</evidence>
<dbReference type="AlphaFoldDB" id="A0AAV4P834"/>
<dbReference type="Proteomes" id="UP001054945">
    <property type="component" value="Unassembled WGS sequence"/>
</dbReference>
<evidence type="ECO:0000313" key="1">
    <source>
        <dbReference type="EMBL" id="GIX91287.1"/>
    </source>
</evidence>
<organism evidence="1 2">
    <name type="scientific">Caerostris extrusa</name>
    <name type="common">Bark spider</name>
    <name type="synonym">Caerostris bankana</name>
    <dbReference type="NCBI Taxonomy" id="172846"/>
    <lineage>
        <taxon>Eukaryota</taxon>
        <taxon>Metazoa</taxon>
        <taxon>Ecdysozoa</taxon>
        <taxon>Arthropoda</taxon>
        <taxon>Chelicerata</taxon>
        <taxon>Arachnida</taxon>
        <taxon>Araneae</taxon>
        <taxon>Araneomorphae</taxon>
        <taxon>Entelegynae</taxon>
        <taxon>Araneoidea</taxon>
        <taxon>Araneidae</taxon>
        <taxon>Caerostris</taxon>
    </lineage>
</organism>
<reference evidence="1 2" key="1">
    <citation type="submission" date="2021-06" db="EMBL/GenBank/DDBJ databases">
        <title>Caerostris extrusa draft genome.</title>
        <authorList>
            <person name="Kono N."/>
            <person name="Arakawa K."/>
        </authorList>
    </citation>
    <scope>NUCLEOTIDE SEQUENCE [LARGE SCALE GENOMIC DNA]</scope>
</reference>
<accession>A0AAV4P834</accession>
<keyword evidence="2" id="KW-1185">Reference proteome</keyword>
<name>A0AAV4P834_CAEEX</name>
<comment type="caution">
    <text evidence="1">The sequence shown here is derived from an EMBL/GenBank/DDBJ whole genome shotgun (WGS) entry which is preliminary data.</text>
</comment>
<dbReference type="EMBL" id="BPLR01021572">
    <property type="protein sequence ID" value="GIX91287.1"/>
    <property type="molecule type" value="Genomic_DNA"/>
</dbReference>
<protein>
    <submittedName>
        <fullName evidence="1">Uncharacterized protein</fullName>
    </submittedName>
</protein>
<proteinExistence type="predicted"/>
<gene>
    <name evidence="1" type="ORF">CEXT_658991</name>
</gene>